<gene>
    <name evidence="2" type="ORF">Dda_6748</name>
</gene>
<feature type="region of interest" description="Disordered" evidence="1">
    <location>
        <begin position="90"/>
        <end position="110"/>
    </location>
</feature>
<sequence>MAHFRPPYQTYVPFGSRANSRCLPNYDHSAGIACCDTCDVINYGQTQTGFGSQQMTLPYVAPYPHQTQYDSGPSLLSGQLNYTGYLSGPSNFAAQAPQPPPQPPPQLASQHYDYCDGPASDFVFKDRPRPDHIPRQHGCRGAERGWSLVEDNFIIATKEHYGLDRGAKDLVKCTEQLDSYVRESFPNVAKKRSYKTLSTFRDHWKHTRNGTTPSTCLVNTYQNSEIYNNDNWRRERQWIRDHHLPPQNQDKEEEEEDDEDQ</sequence>
<dbReference type="EMBL" id="JAQGDS010000008">
    <property type="protein sequence ID" value="KAJ6258699.1"/>
    <property type="molecule type" value="Genomic_DNA"/>
</dbReference>
<comment type="caution">
    <text evidence="2">The sequence shown here is derived from an EMBL/GenBank/DDBJ whole genome shotgun (WGS) entry which is preliminary data.</text>
</comment>
<reference evidence="2" key="1">
    <citation type="submission" date="2023-01" db="EMBL/GenBank/DDBJ databases">
        <title>The chitinases involved in constricting ring structure development in the nematode-trapping fungus Drechslerella dactyloides.</title>
        <authorList>
            <person name="Wang R."/>
            <person name="Zhang L."/>
            <person name="Tang P."/>
            <person name="Li S."/>
            <person name="Liang L."/>
        </authorList>
    </citation>
    <scope>NUCLEOTIDE SEQUENCE</scope>
    <source>
        <strain evidence="2">YMF1.00031</strain>
    </source>
</reference>
<feature type="compositionally biased region" description="Acidic residues" evidence="1">
    <location>
        <begin position="251"/>
        <end position="261"/>
    </location>
</feature>
<feature type="compositionally biased region" description="Pro residues" evidence="1">
    <location>
        <begin position="97"/>
        <end position="106"/>
    </location>
</feature>
<feature type="region of interest" description="Disordered" evidence="1">
    <location>
        <begin position="239"/>
        <end position="261"/>
    </location>
</feature>
<evidence type="ECO:0000313" key="2">
    <source>
        <dbReference type="EMBL" id="KAJ6258699.1"/>
    </source>
</evidence>
<proteinExistence type="predicted"/>
<organism evidence="2 3">
    <name type="scientific">Drechslerella dactyloides</name>
    <name type="common">Nematode-trapping fungus</name>
    <name type="synonym">Arthrobotrys dactyloides</name>
    <dbReference type="NCBI Taxonomy" id="74499"/>
    <lineage>
        <taxon>Eukaryota</taxon>
        <taxon>Fungi</taxon>
        <taxon>Dikarya</taxon>
        <taxon>Ascomycota</taxon>
        <taxon>Pezizomycotina</taxon>
        <taxon>Orbiliomycetes</taxon>
        <taxon>Orbiliales</taxon>
        <taxon>Orbiliaceae</taxon>
        <taxon>Drechslerella</taxon>
    </lineage>
</organism>
<evidence type="ECO:0000256" key="1">
    <source>
        <dbReference type="SAM" id="MobiDB-lite"/>
    </source>
</evidence>
<keyword evidence="3" id="KW-1185">Reference proteome</keyword>
<evidence type="ECO:0000313" key="3">
    <source>
        <dbReference type="Proteomes" id="UP001221413"/>
    </source>
</evidence>
<accession>A0AAD6NHP4</accession>
<protein>
    <submittedName>
        <fullName evidence="2">Uncharacterized protein</fullName>
    </submittedName>
</protein>
<dbReference type="AlphaFoldDB" id="A0AAD6NHP4"/>
<dbReference type="Proteomes" id="UP001221413">
    <property type="component" value="Unassembled WGS sequence"/>
</dbReference>
<name>A0AAD6NHP4_DREDA</name>